<protein>
    <submittedName>
        <fullName evidence="2">Uncharacterized protein</fullName>
    </submittedName>
</protein>
<feature type="compositionally biased region" description="Basic and acidic residues" evidence="1">
    <location>
        <begin position="1"/>
        <end position="10"/>
    </location>
</feature>
<dbReference type="EMBL" id="UINC01005291">
    <property type="protein sequence ID" value="SVA20372.1"/>
    <property type="molecule type" value="Genomic_DNA"/>
</dbReference>
<dbReference type="AlphaFoldDB" id="A0A381TWH1"/>
<proteinExistence type="predicted"/>
<reference evidence="2" key="1">
    <citation type="submission" date="2018-05" db="EMBL/GenBank/DDBJ databases">
        <authorList>
            <person name="Lanie J.A."/>
            <person name="Ng W.-L."/>
            <person name="Kazmierczak K.M."/>
            <person name="Andrzejewski T.M."/>
            <person name="Davidsen T.M."/>
            <person name="Wayne K.J."/>
            <person name="Tettelin H."/>
            <person name="Glass J.I."/>
            <person name="Rusch D."/>
            <person name="Podicherti R."/>
            <person name="Tsui H.-C.T."/>
            <person name="Winkler M.E."/>
        </authorList>
    </citation>
    <scope>NUCLEOTIDE SEQUENCE</scope>
</reference>
<sequence length="68" mass="7829">MARHGFHSEKQAGQNIHTAGWRRRKKRVQRIVTTERTLPFALGQVDPQTTVLGQFPVCRRGGFREQSL</sequence>
<evidence type="ECO:0000256" key="1">
    <source>
        <dbReference type="SAM" id="MobiDB-lite"/>
    </source>
</evidence>
<evidence type="ECO:0000313" key="2">
    <source>
        <dbReference type="EMBL" id="SVA20372.1"/>
    </source>
</evidence>
<gene>
    <name evidence="2" type="ORF">METZ01_LOCUS73226</name>
</gene>
<feature type="region of interest" description="Disordered" evidence="1">
    <location>
        <begin position="1"/>
        <end position="25"/>
    </location>
</feature>
<organism evidence="2">
    <name type="scientific">marine metagenome</name>
    <dbReference type="NCBI Taxonomy" id="408172"/>
    <lineage>
        <taxon>unclassified sequences</taxon>
        <taxon>metagenomes</taxon>
        <taxon>ecological metagenomes</taxon>
    </lineage>
</organism>
<name>A0A381TWH1_9ZZZZ</name>
<accession>A0A381TWH1</accession>